<keyword evidence="2" id="KW-1185">Reference proteome</keyword>
<reference evidence="1" key="1">
    <citation type="journal article" date="2023" name="Mol. Phylogenet. Evol.">
        <title>Genome-scale phylogeny and comparative genomics of the fungal order Sordariales.</title>
        <authorList>
            <person name="Hensen N."/>
            <person name="Bonometti L."/>
            <person name="Westerberg I."/>
            <person name="Brannstrom I.O."/>
            <person name="Guillou S."/>
            <person name="Cros-Aarteil S."/>
            <person name="Calhoun S."/>
            <person name="Haridas S."/>
            <person name="Kuo A."/>
            <person name="Mondo S."/>
            <person name="Pangilinan J."/>
            <person name="Riley R."/>
            <person name="LaButti K."/>
            <person name="Andreopoulos B."/>
            <person name="Lipzen A."/>
            <person name="Chen C."/>
            <person name="Yan M."/>
            <person name="Daum C."/>
            <person name="Ng V."/>
            <person name="Clum A."/>
            <person name="Steindorff A."/>
            <person name="Ohm R.A."/>
            <person name="Martin F."/>
            <person name="Silar P."/>
            <person name="Natvig D.O."/>
            <person name="Lalanne C."/>
            <person name="Gautier V."/>
            <person name="Ament-Velasquez S.L."/>
            <person name="Kruys A."/>
            <person name="Hutchinson M.I."/>
            <person name="Powell A.J."/>
            <person name="Barry K."/>
            <person name="Miller A.N."/>
            <person name="Grigoriev I.V."/>
            <person name="Debuchy R."/>
            <person name="Gladieux P."/>
            <person name="Hiltunen Thoren M."/>
            <person name="Johannesson H."/>
        </authorList>
    </citation>
    <scope>NUCLEOTIDE SEQUENCE</scope>
    <source>
        <strain evidence="1">CBS 118394</strain>
    </source>
</reference>
<proteinExistence type="predicted"/>
<comment type="caution">
    <text evidence="1">The sequence shown here is derived from an EMBL/GenBank/DDBJ whole genome shotgun (WGS) entry which is preliminary data.</text>
</comment>
<dbReference type="AlphaFoldDB" id="A0AAE0M4D3"/>
<evidence type="ECO:0000313" key="1">
    <source>
        <dbReference type="EMBL" id="KAK3318931.1"/>
    </source>
</evidence>
<protein>
    <submittedName>
        <fullName evidence="1">Uncharacterized protein</fullName>
    </submittedName>
</protein>
<gene>
    <name evidence="1" type="ORF">B0H66DRAFT_253040</name>
</gene>
<dbReference type="Proteomes" id="UP001283341">
    <property type="component" value="Unassembled WGS sequence"/>
</dbReference>
<name>A0AAE0M4D3_9PEZI</name>
<organism evidence="1 2">
    <name type="scientific">Apodospora peruviana</name>
    <dbReference type="NCBI Taxonomy" id="516989"/>
    <lineage>
        <taxon>Eukaryota</taxon>
        <taxon>Fungi</taxon>
        <taxon>Dikarya</taxon>
        <taxon>Ascomycota</taxon>
        <taxon>Pezizomycotina</taxon>
        <taxon>Sordariomycetes</taxon>
        <taxon>Sordariomycetidae</taxon>
        <taxon>Sordariales</taxon>
        <taxon>Lasiosphaeriaceae</taxon>
        <taxon>Apodospora</taxon>
    </lineage>
</organism>
<dbReference type="EMBL" id="JAUEDM010000004">
    <property type="protein sequence ID" value="KAK3318931.1"/>
    <property type="molecule type" value="Genomic_DNA"/>
</dbReference>
<evidence type="ECO:0000313" key="2">
    <source>
        <dbReference type="Proteomes" id="UP001283341"/>
    </source>
</evidence>
<sequence>MRHQLPNGEQTTVPMLSPEEFGLLAQPYSEWAPAPFNQRQVRAESAVNLFMMSFTGFADMFDLNALLSGRFQGPSSMDHELAFCRARSWAGLVPLSDRRWRQKDLDSPQNWDKALQHLEKACDGFMYMCVPQTARKMRQAYNKVYDILEHFDTVLDAYYRSSSSAHETRTGAKAKDLWGEYFFSLVTFISARTHAWFTEHADALYRRLEEWLLRAVPALSRGVGPAGERELLKQRFELLANMQTKADASILVPLVGYKNELPRWRRLASPPLVNWTRYDGSQPLEGFPSDVLERLGAYDKRQRFLVRRALDGNHERIGIPHSDNGGDPLADGLRRYFDVPAQAFVTARRELRASLEEPSEIRGEMWVSKLKWMLDTRPVDAPGPAAPAHQYDKWGFVGYQISYGYSPDEWARFVASFNVNVVEGWGEGVAGINDVIKSKCEIRWIDGRDHGIAEGDIEAARRHFSSLVPVTRFLTIQAFLVADKASIDSYLNKPVLPGQNLVDAADLGSFILVADQEFNPDRVPPNEAPGWDGSVRVLGSVLFDDVWASMFERIHSNLWSFWPIAGVHPFGVYMGPYTHYQVENWKKLDSVKLYMVFKAKQWERQGRLGSRSPSA</sequence>
<accession>A0AAE0M4D3</accession>
<reference evidence="1" key="2">
    <citation type="submission" date="2023-06" db="EMBL/GenBank/DDBJ databases">
        <authorList>
            <consortium name="Lawrence Berkeley National Laboratory"/>
            <person name="Haridas S."/>
            <person name="Hensen N."/>
            <person name="Bonometti L."/>
            <person name="Westerberg I."/>
            <person name="Brannstrom I.O."/>
            <person name="Guillou S."/>
            <person name="Cros-Aarteil S."/>
            <person name="Calhoun S."/>
            <person name="Kuo A."/>
            <person name="Mondo S."/>
            <person name="Pangilinan J."/>
            <person name="Riley R."/>
            <person name="Labutti K."/>
            <person name="Andreopoulos B."/>
            <person name="Lipzen A."/>
            <person name="Chen C."/>
            <person name="Yanf M."/>
            <person name="Daum C."/>
            <person name="Ng V."/>
            <person name="Clum A."/>
            <person name="Steindorff A."/>
            <person name="Ohm R."/>
            <person name="Martin F."/>
            <person name="Silar P."/>
            <person name="Natvig D."/>
            <person name="Lalanne C."/>
            <person name="Gautier V."/>
            <person name="Ament-Velasquez S.L."/>
            <person name="Kruys A."/>
            <person name="Hutchinson M.I."/>
            <person name="Powell A.J."/>
            <person name="Barry K."/>
            <person name="Miller A.N."/>
            <person name="Grigoriev I.V."/>
            <person name="Debuchy R."/>
            <person name="Gladieux P."/>
            <person name="Thoren M.H."/>
            <person name="Johannesson H."/>
        </authorList>
    </citation>
    <scope>NUCLEOTIDE SEQUENCE</scope>
    <source>
        <strain evidence="1">CBS 118394</strain>
    </source>
</reference>